<sequence length="56" mass="6867">MNPRKHVWSALYQFNNFIGRCPVVNRRHDYYCVSNWEPLVKTDIERQCRVSAKRKR</sequence>
<reference evidence="1 2" key="1">
    <citation type="submission" date="2008-07" db="EMBL/GenBank/DDBJ databases">
        <authorList>
            <person name="Tandeau de Marsac N."/>
            <person name="Ferriera S."/>
            <person name="Johnson J."/>
            <person name="Kravitz S."/>
            <person name="Beeson K."/>
            <person name="Sutton G."/>
            <person name="Rogers Y.-H."/>
            <person name="Friedman R."/>
            <person name="Frazier M."/>
            <person name="Venter J.C."/>
        </authorList>
    </citation>
    <scope>NUCLEOTIDE SEQUENCE [LARGE SCALE GENOMIC DNA]</scope>
    <source>
        <strain evidence="1 2">PCC 7420</strain>
    </source>
</reference>
<evidence type="ECO:0000313" key="2">
    <source>
        <dbReference type="Proteomes" id="UP000003835"/>
    </source>
</evidence>
<dbReference type="HOGENOM" id="CLU_3006396_0_0_3"/>
<name>B4W0S1_9CYAN</name>
<dbReference type="Proteomes" id="UP000003835">
    <property type="component" value="Unassembled WGS sequence"/>
</dbReference>
<gene>
    <name evidence="1" type="ORF">MC7420_8298</name>
</gene>
<keyword evidence="2" id="KW-1185">Reference proteome</keyword>
<dbReference type="EMBL" id="DS989866">
    <property type="protein sequence ID" value="EDX72206.1"/>
    <property type="molecule type" value="Genomic_DNA"/>
</dbReference>
<evidence type="ECO:0000313" key="1">
    <source>
        <dbReference type="EMBL" id="EDX72206.1"/>
    </source>
</evidence>
<organism evidence="1 2">
    <name type="scientific">Coleofasciculus chthonoplastes PCC 7420</name>
    <dbReference type="NCBI Taxonomy" id="118168"/>
    <lineage>
        <taxon>Bacteria</taxon>
        <taxon>Bacillati</taxon>
        <taxon>Cyanobacteriota</taxon>
        <taxon>Cyanophyceae</taxon>
        <taxon>Coleofasciculales</taxon>
        <taxon>Coleofasciculaceae</taxon>
        <taxon>Coleofasciculus</taxon>
    </lineage>
</organism>
<accession>B4W0S1</accession>
<dbReference type="AlphaFoldDB" id="B4W0S1"/>
<protein>
    <submittedName>
        <fullName evidence="1">Uncharacterized protein</fullName>
    </submittedName>
</protein>
<proteinExistence type="predicted"/>